<feature type="region of interest" description="Disordered" evidence="1">
    <location>
        <begin position="132"/>
        <end position="157"/>
    </location>
</feature>
<keyword evidence="3" id="KW-1185">Reference proteome</keyword>
<reference evidence="2" key="1">
    <citation type="submission" date="2021-06" db="EMBL/GenBank/DDBJ databases">
        <authorList>
            <person name="Kallberg Y."/>
            <person name="Tangrot J."/>
            <person name="Rosling A."/>
        </authorList>
    </citation>
    <scope>NUCLEOTIDE SEQUENCE</scope>
    <source>
        <strain evidence="2">MT106</strain>
    </source>
</reference>
<dbReference type="EMBL" id="CAJVPL010000046">
    <property type="protein sequence ID" value="CAG8438129.1"/>
    <property type="molecule type" value="Genomic_DNA"/>
</dbReference>
<evidence type="ECO:0000256" key="1">
    <source>
        <dbReference type="SAM" id="MobiDB-lite"/>
    </source>
</evidence>
<proteinExistence type="predicted"/>
<feature type="region of interest" description="Disordered" evidence="1">
    <location>
        <begin position="86"/>
        <end position="113"/>
    </location>
</feature>
<dbReference type="Proteomes" id="UP000789831">
    <property type="component" value="Unassembled WGS sequence"/>
</dbReference>
<comment type="caution">
    <text evidence="2">The sequence shown here is derived from an EMBL/GenBank/DDBJ whole genome shotgun (WGS) entry which is preliminary data.</text>
</comment>
<name>A0A9N8YPH1_9GLOM</name>
<organism evidence="2 3">
    <name type="scientific">Ambispora gerdemannii</name>
    <dbReference type="NCBI Taxonomy" id="144530"/>
    <lineage>
        <taxon>Eukaryota</taxon>
        <taxon>Fungi</taxon>
        <taxon>Fungi incertae sedis</taxon>
        <taxon>Mucoromycota</taxon>
        <taxon>Glomeromycotina</taxon>
        <taxon>Glomeromycetes</taxon>
        <taxon>Archaeosporales</taxon>
        <taxon>Ambisporaceae</taxon>
        <taxon>Ambispora</taxon>
    </lineage>
</organism>
<evidence type="ECO:0000313" key="3">
    <source>
        <dbReference type="Proteomes" id="UP000789831"/>
    </source>
</evidence>
<sequence length="157" mass="17951">MKSPSGMNLNVFVDNYNDNKSDIPYDGYLGLEEKKPTKYLKPKAVENISYEFRIGLGELLSPINNKFNEVHISVFNSKSLYTKKLNSKSKKQSIEKNKPFQSPHKASANTKVRPYKSNVLQISRILPKTARKLQKLHSQKGNKQVKDLEPLKKLSSK</sequence>
<feature type="compositionally biased region" description="Basic and acidic residues" evidence="1">
    <location>
        <begin position="144"/>
        <end position="157"/>
    </location>
</feature>
<protein>
    <submittedName>
        <fullName evidence="2">13341_t:CDS:1</fullName>
    </submittedName>
</protein>
<dbReference type="AlphaFoldDB" id="A0A9N8YPH1"/>
<gene>
    <name evidence="2" type="ORF">AGERDE_LOCUS833</name>
</gene>
<accession>A0A9N8YPH1</accession>
<evidence type="ECO:0000313" key="2">
    <source>
        <dbReference type="EMBL" id="CAG8438129.1"/>
    </source>
</evidence>